<dbReference type="GeneID" id="25320327"/>
<dbReference type="RefSeq" id="XP_013324604.1">
    <property type="nucleotide sequence ID" value="XM_013469150.1"/>
</dbReference>
<comment type="caution">
    <text evidence="1">The sequence shown here is derived from an EMBL/GenBank/DDBJ whole genome shotgun (WGS) entry which is preliminary data.</text>
</comment>
<evidence type="ECO:0008006" key="3">
    <source>
        <dbReference type="Google" id="ProtNLM"/>
    </source>
</evidence>
<dbReference type="SUPFAM" id="SSF56112">
    <property type="entry name" value="Protein kinase-like (PK-like)"/>
    <property type="match status" value="1"/>
</dbReference>
<dbReference type="InterPro" id="IPR011009">
    <property type="entry name" value="Kinase-like_dom_sf"/>
</dbReference>
<protein>
    <recommendedName>
        <fullName evidence="3">Aminoglycoside phosphotransferase domain-containing protein</fullName>
    </recommendedName>
</protein>
<keyword evidence="2" id="KW-1185">Reference proteome</keyword>
<accession>A0A0F4YI64</accession>
<proteinExistence type="predicted"/>
<organism evidence="1 2">
    <name type="scientific">Rasamsonia emersonii (strain ATCC 16479 / CBS 393.64 / IMI 116815)</name>
    <dbReference type="NCBI Taxonomy" id="1408163"/>
    <lineage>
        <taxon>Eukaryota</taxon>
        <taxon>Fungi</taxon>
        <taxon>Dikarya</taxon>
        <taxon>Ascomycota</taxon>
        <taxon>Pezizomycotina</taxon>
        <taxon>Eurotiomycetes</taxon>
        <taxon>Eurotiomycetidae</taxon>
        <taxon>Eurotiales</taxon>
        <taxon>Trichocomaceae</taxon>
        <taxon>Rasamsonia</taxon>
    </lineage>
</organism>
<reference evidence="1 2" key="1">
    <citation type="submission" date="2015-04" db="EMBL/GenBank/DDBJ databases">
        <authorList>
            <person name="Heijne W.H."/>
            <person name="Fedorova N.D."/>
            <person name="Nierman W.C."/>
            <person name="Vollebregt A.W."/>
            <person name="Zhao Z."/>
            <person name="Wu L."/>
            <person name="Kumar M."/>
            <person name="Stam H."/>
            <person name="van den Berg M.A."/>
            <person name="Pel H.J."/>
        </authorList>
    </citation>
    <scope>NUCLEOTIDE SEQUENCE [LARGE SCALE GENOMIC DNA]</scope>
    <source>
        <strain evidence="1 2">CBS 393.64</strain>
    </source>
</reference>
<dbReference type="Proteomes" id="UP000053958">
    <property type="component" value="Unassembled WGS sequence"/>
</dbReference>
<name>A0A0F4YI64_RASE3</name>
<evidence type="ECO:0000313" key="2">
    <source>
        <dbReference type="Proteomes" id="UP000053958"/>
    </source>
</evidence>
<gene>
    <name evidence="1" type="ORF">T310_8066</name>
</gene>
<sequence>MSVTWFPPAKFIGRKVSFDDPYRCTWRLERKLTENTHGIIGNDNAREARAVFVGSRVDKPTGEEAIIKIRMQIPQTNTETQPPSKRAQQAKHTMLPFARDEVSALESLTKQGCTSAPTLLSWKLEKQGPRMWVPGGPIVFILMEKLPGICPGDGVVDIFLSLKREERDELREAFKRAWLECASYGLINSDASLNNLMWDREKKKCYIIDWESTWETDPAAQPCFDHEFLRWGLFEGDEGDPELWEY</sequence>
<dbReference type="AlphaFoldDB" id="A0A0F4YI64"/>
<evidence type="ECO:0000313" key="1">
    <source>
        <dbReference type="EMBL" id="KKA17992.1"/>
    </source>
</evidence>
<dbReference type="STRING" id="1408163.A0A0F4YI64"/>
<dbReference type="OrthoDB" id="5401170at2759"/>
<dbReference type="EMBL" id="LASV01000516">
    <property type="protein sequence ID" value="KKA17992.1"/>
    <property type="molecule type" value="Genomic_DNA"/>
</dbReference>